<name>A0ABN3SBG4_9ACTN</name>
<dbReference type="RefSeq" id="WP_344579275.1">
    <property type="nucleotide sequence ID" value="NZ_BAAARK010000016.1"/>
</dbReference>
<organism evidence="1 2">
    <name type="scientific">Streptomyces lunalinharesii</name>
    <dbReference type="NCBI Taxonomy" id="333384"/>
    <lineage>
        <taxon>Bacteria</taxon>
        <taxon>Bacillati</taxon>
        <taxon>Actinomycetota</taxon>
        <taxon>Actinomycetes</taxon>
        <taxon>Kitasatosporales</taxon>
        <taxon>Streptomycetaceae</taxon>
        <taxon>Streptomyces</taxon>
    </lineage>
</organism>
<evidence type="ECO:0000313" key="1">
    <source>
        <dbReference type="EMBL" id="GAA2671488.1"/>
    </source>
</evidence>
<reference evidence="1 2" key="1">
    <citation type="journal article" date="2019" name="Int. J. Syst. Evol. Microbiol.">
        <title>The Global Catalogue of Microorganisms (GCM) 10K type strain sequencing project: providing services to taxonomists for standard genome sequencing and annotation.</title>
        <authorList>
            <consortium name="The Broad Institute Genomics Platform"/>
            <consortium name="The Broad Institute Genome Sequencing Center for Infectious Disease"/>
            <person name="Wu L."/>
            <person name="Ma J."/>
        </authorList>
    </citation>
    <scope>NUCLEOTIDE SEQUENCE [LARGE SCALE GENOMIC DNA]</scope>
    <source>
        <strain evidence="1 2">JCM 16374</strain>
    </source>
</reference>
<gene>
    <name evidence="1" type="ORF">GCM10009864_47220</name>
</gene>
<dbReference type="Proteomes" id="UP001500994">
    <property type="component" value="Unassembled WGS sequence"/>
</dbReference>
<accession>A0ABN3SBG4</accession>
<sequence length="204" mass="22049">MDARVDSVVILADHLREHGVTATEADKKTLTVGNPLNSAVSENVTAVSGRYVTTYGYEVGEVGDEKATASRVAFLVGASSQPQPLLIDSDTIADTIRRALGFGSIRPSREELAATDEVLRGHVALLLAEARQSAVPQPPDRYRLDRISKHMAFPLGKGLLSADAEVHQRARDCQWLLAHFTAGRDEYKPRHGAARTTPAAGRRA</sequence>
<comment type="caution">
    <text evidence="1">The sequence shown here is derived from an EMBL/GenBank/DDBJ whole genome shotgun (WGS) entry which is preliminary data.</text>
</comment>
<dbReference type="Pfam" id="PF19979">
    <property type="entry name" value="DUF6415"/>
    <property type="match status" value="1"/>
</dbReference>
<dbReference type="EMBL" id="BAAARK010000016">
    <property type="protein sequence ID" value="GAA2671488.1"/>
    <property type="molecule type" value="Genomic_DNA"/>
</dbReference>
<dbReference type="InterPro" id="IPR046300">
    <property type="entry name" value="DUF6415"/>
</dbReference>
<evidence type="ECO:0000313" key="2">
    <source>
        <dbReference type="Proteomes" id="UP001500994"/>
    </source>
</evidence>
<keyword evidence="2" id="KW-1185">Reference proteome</keyword>
<protein>
    <submittedName>
        <fullName evidence="1">Uncharacterized protein</fullName>
    </submittedName>
</protein>
<proteinExistence type="predicted"/>